<dbReference type="SUPFAM" id="SSF55729">
    <property type="entry name" value="Acyl-CoA N-acyltransferases (Nat)"/>
    <property type="match status" value="1"/>
</dbReference>
<sequence>MATTAEGRVAEVTLRPSTDADREFLVGLYGSTREEELAQVSWAPGQLEAFVRMQFTAQDTEYRRLNPHGSFDIVEVDGRPVGRLIVDRRPGDIRVVDISLVPHARGAGIGRRLLGDLVAEARATGRIVSIHVEAHNRAAGLYARLGFAVAEDLGVYRRMEWTG</sequence>
<keyword evidence="1" id="KW-0808">Transferase</keyword>
<evidence type="ECO:0000256" key="1">
    <source>
        <dbReference type="ARBA" id="ARBA00022679"/>
    </source>
</evidence>
<dbReference type="CDD" id="cd04301">
    <property type="entry name" value="NAT_SF"/>
    <property type="match status" value="1"/>
</dbReference>
<feature type="domain" description="N-acetyltransferase" evidence="3">
    <location>
        <begin position="12"/>
        <end position="163"/>
    </location>
</feature>
<dbReference type="Gene3D" id="3.40.630.30">
    <property type="match status" value="1"/>
</dbReference>
<dbReference type="Pfam" id="PF00583">
    <property type="entry name" value="Acetyltransf_1"/>
    <property type="match status" value="1"/>
</dbReference>
<proteinExistence type="predicted"/>
<dbReference type="InterPro" id="IPR016181">
    <property type="entry name" value="Acyl_CoA_acyltransferase"/>
</dbReference>
<gene>
    <name evidence="4" type="ORF">UFOPK3662_00040</name>
</gene>
<evidence type="ECO:0000259" key="3">
    <source>
        <dbReference type="PROSITE" id="PS51186"/>
    </source>
</evidence>
<dbReference type="GO" id="GO:0016747">
    <property type="term" value="F:acyltransferase activity, transferring groups other than amino-acyl groups"/>
    <property type="evidence" value="ECO:0007669"/>
    <property type="project" value="InterPro"/>
</dbReference>
<dbReference type="EMBL" id="CAFBMW010000001">
    <property type="protein sequence ID" value="CAB4911965.1"/>
    <property type="molecule type" value="Genomic_DNA"/>
</dbReference>
<evidence type="ECO:0000313" key="4">
    <source>
        <dbReference type="EMBL" id="CAB4911965.1"/>
    </source>
</evidence>
<dbReference type="PROSITE" id="PS51186">
    <property type="entry name" value="GNAT"/>
    <property type="match status" value="1"/>
</dbReference>
<dbReference type="PANTHER" id="PTHR43877:SF2">
    <property type="entry name" value="AMINOALKYLPHOSPHONATE N-ACETYLTRANSFERASE-RELATED"/>
    <property type="match status" value="1"/>
</dbReference>
<name>A0A6J7H648_9ZZZZ</name>
<accession>A0A6J7H648</accession>
<protein>
    <submittedName>
        <fullName evidence="4">Unannotated protein</fullName>
    </submittedName>
</protein>
<dbReference type="InterPro" id="IPR050832">
    <property type="entry name" value="Bact_Acetyltransf"/>
</dbReference>
<keyword evidence="2" id="KW-0012">Acyltransferase</keyword>
<dbReference type="InterPro" id="IPR000182">
    <property type="entry name" value="GNAT_dom"/>
</dbReference>
<dbReference type="PANTHER" id="PTHR43877">
    <property type="entry name" value="AMINOALKYLPHOSPHONATE N-ACETYLTRANSFERASE-RELATED-RELATED"/>
    <property type="match status" value="1"/>
</dbReference>
<organism evidence="4">
    <name type="scientific">freshwater metagenome</name>
    <dbReference type="NCBI Taxonomy" id="449393"/>
    <lineage>
        <taxon>unclassified sequences</taxon>
        <taxon>metagenomes</taxon>
        <taxon>ecological metagenomes</taxon>
    </lineage>
</organism>
<evidence type="ECO:0000256" key="2">
    <source>
        <dbReference type="ARBA" id="ARBA00023315"/>
    </source>
</evidence>
<dbReference type="AlphaFoldDB" id="A0A6J7H648"/>
<reference evidence="4" key="1">
    <citation type="submission" date="2020-05" db="EMBL/GenBank/DDBJ databases">
        <authorList>
            <person name="Chiriac C."/>
            <person name="Salcher M."/>
            <person name="Ghai R."/>
            <person name="Kavagutti S V."/>
        </authorList>
    </citation>
    <scope>NUCLEOTIDE SEQUENCE</scope>
</reference>